<name>A0ABV8JB29_9BACL</name>
<evidence type="ECO:0000313" key="3">
    <source>
        <dbReference type="EMBL" id="MFC4076078.1"/>
    </source>
</evidence>
<sequence>MKIQRLERDRLGFEYNLYAQRTFPWKGVTTPFEGAWCVLPPGQESLPHHHEEKETFIIVKGCGQVKSDDQQDVVQAGDVVYFEPHTRHSIVNIGDEDLEFFSMWWWENKRPIQTPEDYSI</sequence>
<dbReference type="InterPro" id="IPR013096">
    <property type="entry name" value="Cupin_2"/>
</dbReference>
<evidence type="ECO:0000259" key="2">
    <source>
        <dbReference type="Pfam" id="PF07883"/>
    </source>
</evidence>
<dbReference type="InterPro" id="IPR014710">
    <property type="entry name" value="RmlC-like_jellyroll"/>
</dbReference>
<dbReference type="PANTHER" id="PTHR35848:SF6">
    <property type="entry name" value="CUPIN TYPE-2 DOMAIN-CONTAINING PROTEIN"/>
    <property type="match status" value="1"/>
</dbReference>
<gene>
    <name evidence="3" type="ORF">ACFOUO_04570</name>
</gene>
<dbReference type="PANTHER" id="PTHR35848">
    <property type="entry name" value="OXALATE-BINDING PROTEIN"/>
    <property type="match status" value="1"/>
</dbReference>
<proteinExistence type="predicted"/>
<feature type="domain" description="Cupin type-2" evidence="2">
    <location>
        <begin position="36"/>
        <end position="103"/>
    </location>
</feature>
<dbReference type="InterPro" id="IPR011051">
    <property type="entry name" value="RmlC_Cupin_sf"/>
</dbReference>
<dbReference type="EMBL" id="JBHSAP010000007">
    <property type="protein sequence ID" value="MFC4076078.1"/>
    <property type="molecule type" value="Genomic_DNA"/>
</dbReference>
<evidence type="ECO:0000256" key="1">
    <source>
        <dbReference type="ARBA" id="ARBA00022723"/>
    </source>
</evidence>
<protein>
    <submittedName>
        <fullName evidence="3">Cupin domain-containing protein</fullName>
    </submittedName>
</protein>
<dbReference type="CDD" id="cd06988">
    <property type="entry name" value="cupin_DddK"/>
    <property type="match status" value="1"/>
</dbReference>
<keyword evidence="4" id="KW-1185">Reference proteome</keyword>
<dbReference type="InterPro" id="IPR051610">
    <property type="entry name" value="GPI/OXD"/>
</dbReference>
<dbReference type="RefSeq" id="WP_380702594.1">
    <property type="nucleotide sequence ID" value="NZ_JBHSAP010000007.1"/>
</dbReference>
<dbReference type="SUPFAM" id="SSF51182">
    <property type="entry name" value="RmlC-like cupins"/>
    <property type="match status" value="1"/>
</dbReference>
<comment type="caution">
    <text evidence="3">The sequence shown here is derived from an EMBL/GenBank/DDBJ whole genome shotgun (WGS) entry which is preliminary data.</text>
</comment>
<evidence type="ECO:0000313" key="4">
    <source>
        <dbReference type="Proteomes" id="UP001595843"/>
    </source>
</evidence>
<organism evidence="3 4">
    <name type="scientific">Salinithrix halophila</name>
    <dbReference type="NCBI Taxonomy" id="1485204"/>
    <lineage>
        <taxon>Bacteria</taxon>
        <taxon>Bacillati</taxon>
        <taxon>Bacillota</taxon>
        <taxon>Bacilli</taxon>
        <taxon>Bacillales</taxon>
        <taxon>Thermoactinomycetaceae</taxon>
        <taxon>Salinithrix</taxon>
    </lineage>
</organism>
<reference evidence="4" key="1">
    <citation type="journal article" date="2019" name="Int. J. Syst. Evol. Microbiol.">
        <title>The Global Catalogue of Microorganisms (GCM) 10K type strain sequencing project: providing services to taxonomists for standard genome sequencing and annotation.</title>
        <authorList>
            <consortium name="The Broad Institute Genomics Platform"/>
            <consortium name="The Broad Institute Genome Sequencing Center for Infectious Disease"/>
            <person name="Wu L."/>
            <person name="Ma J."/>
        </authorList>
    </citation>
    <scope>NUCLEOTIDE SEQUENCE [LARGE SCALE GENOMIC DNA]</scope>
    <source>
        <strain evidence="4">IBRC-M 10813</strain>
    </source>
</reference>
<dbReference type="Pfam" id="PF07883">
    <property type="entry name" value="Cupin_2"/>
    <property type="match status" value="1"/>
</dbReference>
<dbReference type="Proteomes" id="UP001595843">
    <property type="component" value="Unassembled WGS sequence"/>
</dbReference>
<dbReference type="Gene3D" id="2.60.120.10">
    <property type="entry name" value="Jelly Rolls"/>
    <property type="match status" value="1"/>
</dbReference>
<keyword evidence="1" id="KW-0479">Metal-binding</keyword>
<accession>A0ABV8JB29</accession>